<dbReference type="Proteomes" id="UP000140463">
    <property type="component" value="Segment"/>
</dbReference>
<comment type="function">
    <text evidence="16">Plays a major role in the induction and maintenance of cellular transformation. E6 associates with host UBE3A/E6-AP ubiquitin-protein ligase and modulates its activity. Protects host keratinocytes from apoptosis by mediating the degradation of host BAK1. May also inhibit host immune response.</text>
</comment>
<dbReference type="GO" id="GO:0052170">
    <property type="term" value="P:symbiont-mediated suppression of host innate immune response"/>
    <property type="evidence" value="ECO:0007669"/>
    <property type="project" value="UniProtKB-KW"/>
</dbReference>
<sequence length="140" mass="16597">MDPQFPTALDQYCKTFGVSFFDLELNCIFCKYPVCLQDLAAFYMKNLSLIWREGRCYACCCKCVRLSALFEFQQHCQCCVPCTSLPDLINKQLKDIIIRCRDCYNLLSFVEKLDCVLHEENFYLVRGHWRGLCRYCMFKQ</sequence>
<evidence type="ECO:0000256" key="16">
    <source>
        <dbReference type="HAMAP-Rule" id="MF_04006"/>
    </source>
</evidence>
<dbReference type="GO" id="GO:0039502">
    <property type="term" value="P:symbiont-mediated suppression of host type I interferon-mediated signaling pathway"/>
    <property type="evidence" value="ECO:0007669"/>
    <property type="project" value="UniProtKB-UniRule"/>
</dbReference>
<organism evidence="18 19">
    <name type="scientific">Human papillomavirus 201</name>
    <dbReference type="NCBI Taxonomy" id="1682340"/>
    <lineage>
        <taxon>Viruses</taxon>
        <taxon>Monodnaviria</taxon>
        <taxon>Shotokuvirae</taxon>
        <taxon>Cossaviricota</taxon>
        <taxon>Papovaviricetes</taxon>
        <taxon>Zurhausenvirales</taxon>
        <taxon>Papillomaviridae</taxon>
        <taxon>Firstpapillomavirinae</taxon>
        <taxon>Gammapapillomavirus</taxon>
        <taxon>Gammapapillomavirus 27</taxon>
    </lineage>
</organism>
<evidence type="ECO:0000256" key="14">
    <source>
        <dbReference type="ARBA" id="ARBA00023280"/>
    </source>
</evidence>
<keyword evidence="6 16" id="KW-0479">Metal-binding</keyword>
<dbReference type="GO" id="GO:0052150">
    <property type="term" value="P:symbiont-mediated perturbation of host apoptosis"/>
    <property type="evidence" value="ECO:0007669"/>
    <property type="project" value="UniProtKB-KW"/>
</dbReference>
<keyword evidence="11 16" id="KW-0010">Activator</keyword>
<feature type="zinc finger region" evidence="16">
    <location>
        <begin position="100"/>
        <end position="136"/>
    </location>
</feature>
<dbReference type="GO" id="GO:0006351">
    <property type="term" value="P:DNA-templated transcription"/>
    <property type="evidence" value="ECO:0007669"/>
    <property type="project" value="UniProtKB-UniRule"/>
</dbReference>
<dbReference type="KEGG" id="vg:25067474"/>
<keyword evidence="2 16" id="KW-0244">Early protein</keyword>
<keyword evidence="7 16" id="KW-0863">Zinc-finger</keyword>
<dbReference type="HAMAP" id="MF_04006">
    <property type="entry name" value="HPV_E6"/>
    <property type="match status" value="1"/>
</dbReference>
<feature type="zinc finger region" evidence="16">
    <location>
        <begin position="27"/>
        <end position="63"/>
    </location>
</feature>
<keyword evidence="15 16" id="KW-1119">Modulation of host cell apoptosis by virus</keyword>
<dbReference type="SUPFAM" id="SSF161229">
    <property type="entry name" value="E6 C-terminal domain-like"/>
    <property type="match status" value="2"/>
</dbReference>
<keyword evidence="13 16" id="KW-1035">Host cytoplasm</keyword>
<name>A0A0H4LNX9_9PAPI</name>
<evidence type="ECO:0000256" key="11">
    <source>
        <dbReference type="ARBA" id="ARBA00023159"/>
    </source>
</evidence>
<dbReference type="GeneID" id="25067474"/>
<keyword evidence="14 16" id="KW-0899">Viral immunoevasion</keyword>
<comment type="similarity">
    <text evidence="1 16 17">Belongs to the papillomaviridae E6 protein family.</text>
</comment>
<evidence type="ECO:0000256" key="4">
    <source>
        <dbReference type="ARBA" id="ARBA00022581"/>
    </source>
</evidence>
<dbReference type="GO" id="GO:0030430">
    <property type="term" value="C:host cell cytoplasm"/>
    <property type="evidence" value="ECO:0007669"/>
    <property type="project" value="UniProtKB-SubCell"/>
</dbReference>
<evidence type="ECO:0000256" key="2">
    <source>
        <dbReference type="ARBA" id="ARBA00022518"/>
    </source>
</evidence>
<dbReference type="Pfam" id="PF00518">
    <property type="entry name" value="E6"/>
    <property type="match status" value="1"/>
</dbReference>
<dbReference type="Gene3D" id="3.30.240.40">
    <property type="entry name" value="E6 early regulatory protein"/>
    <property type="match status" value="2"/>
</dbReference>
<keyword evidence="8 16" id="KW-0862">Zinc</keyword>
<keyword evidence="12 16" id="KW-0804">Transcription</keyword>
<gene>
    <name evidence="16 18" type="primary">E6</name>
</gene>
<keyword evidence="3 16" id="KW-1048">Host nucleus</keyword>
<comment type="caution">
    <text evidence="16">Lacks conserved residue(s) required for the propagation of feature annotation.</text>
</comment>
<evidence type="ECO:0000256" key="8">
    <source>
        <dbReference type="ARBA" id="ARBA00022833"/>
    </source>
</evidence>
<keyword evidence="9 16" id="KW-0805">Transcription regulation</keyword>
<dbReference type="RefSeq" id="YP_009158852.1">
    <property type="nucleotide sequence ID" value="NC_027528.1"/>
</dbReference>
<dbReference type="GO" id="GO:0008270">
    <property type="term" value="F:zinc ion binding"/>
    <property type="evidence" value="ECO:0007669"/>
    <property type="project" value="UniProtKB-KW"/>
</dbReference>
<comment type="subcellular location">
    <subcellularLocation>
        <location evidence="16 17">Host cytoplasm</location>
    </subcellularLocation>
    <subcellularLocation>
        <location evidence="16 17">Host nucleus</location>
    </subcellularLocation>
</comment>
<evidence type="ECO:0000256" key="17">
    <source>
        <dbReference type="RuleBase" id="RU363123"/>
    </source>
</evidence>
<evidence type="ECO:0000256" key="10">
    <source>
        <dbReference type="ARBA" id="ARBA00023125"/>
    </source>
</evidence>
<dbReference type="InterPro" id="IPR038575">
    <property type="entry name" value="E6_sf"/>
</dbReference>
<reference evidence="19" key="1">
    <citation type="submission" date="2015-01" db="EMBL/GenBank/DDBJ databases">
        <title>Does Human Papillomavirus-Negative Condylomata Exist?</title>
        <authorList>
            <person name="Arroyo Muhr L.S."/>
            <person name="Bzhalava D."/>
            <person name="Lagheden C."/>
            <person name="Eklund C."/>
            <person name="Johansson H."/>
            <person name="Forslund O."/>
            <person name="Dillner J."/>
            <person name="Hultin E."/>
        </authorList>
    </citation>
    <scope>NUCLEOTIDE SEQUENCE [LARGE SCALE GENOMIC DNA]</scope>
</reference>
<keyword evidence="10 16" id="KW-0238">DNA-binding</keyword>
<dbReference type="GO" id="GO:0042025">
    <property type="term" value="C:host cell nucleus"/>
    <property type="evidence" value="ECO:0007669"/>
    <property type="project" value="UniProtKB-SubCell"/>
</dbReference>
<dbReference type="InterPro" id="IPR001334">
    <property type="entry name" value="E6"/>
</dbReference>
<keyword evidence="4 16" id="KW-0945">Host-virus interaction</keyword>
<evidence type="ECO:0000256" key="6">
    <source>
        <dbReference type="ARBA" id="ARBA00022723"/>
    </source>
</evidence>
<evidence type="ECO:0000313" key="19">
    <source>
        <dbReference type="Proteomes" id="UP000140463"/>
    </source>
</evidence>
<dbReference type="GO" id="GO:0006355">
    <property type="term" value="P:regulation of DNA-templated transcription"/>
    <property type="evidence" value="ECO:0007669"/>
    <property type="project" value="UniProtKB-UniRule"/>
</dbReference>
<dbReference type="GO" id="GO:0039648">
    <property type="term" value="P:symbiont-mediated perturbation of host ubiquitin-like protein modification"/>
    <property type="evidence" value="ECO:0007669"/>
    <property type="project" value="UniProtKB-UniRule"/>
</dbReference>
<evidence type="ECO:0000256" key="7">
    <source>
        <dbReference type="ARBA" id="ARBA00022771"/>
    </source>
</evidence>
<keyword evidence="5 16" id="KW-1090">Inhibition of host innate immune response by virus</keyword>
<evidence type="ECO:0000256" key="1">
    <source>
        <dbReference type="ARBA" id="ARBA00006346"/>
    </source>
</evidence>
<evidence type="ECO:0000256" key="15">
    <source>
        <dbReference type="ARBA" id="ARBA00023323"/>
    </source>
</evidence>
<evidence type="ECO:0000256" key="5">
    <source>
        <dbReference type="ARBA" id="ARBA00022632"/>
    </source>
</evidence>
<dbReference type="OrthoDB" id="27353at10239"/>
<proteinExistence type="inferred from homology"/>
<comment type="subunit">
    <text evidence="16">Forms homodimers. Interacts with ubiquitin-protein ligase UBE3A/E6-AP; this interaction stimulates UBE3A ubiquitin activity. Interacts with host BAK1.</text>
</comment>
<dbReference type="GO" id="GO:0003677">
    <property type="term" value="F:DNA binding"/>
    <property type="evidence" value="ECO:0007669"/>
    <property type="project" value="UniProtKB-UniRule"/>
</dbReference>
<dbReference type="EMBL" id="KP692115">
    <property type="protein sequence ID" value="AKP16340.1"/>
    <property type="molecule type" value="Genomic_DNA"/>
</dbReference>
<accession>A0A0H4LNX9</accession>
<evidence type="ECO:0000313" key="18">
    <source>
        <dbReference type="EMBL" id="AKP16340.1"/>
    </source>
</evidence>
<keyword evidence="19" id="KW-1185">Reference proteome</keyword>
<protein>
    <recommendedName>
        <fullName evidence="16 17">Protein E6</fullName>
    </recommendedName>
</protein>
<evidence type="ECO:0000256" key="12">
    <source>
        <dbReference type="ARBA" id="ARBA00023163"/>
    </source>
</evidence>
<evidence type="ECO:0000256" key="3">
    <source>
        <dbReference type="ARBA" id="ARBA00022562"/>
    </source>
</evidence>
<evidence type="ECO:0000256" key="13">
    <source>
        <dbReference type="ARBA" id="ARBA00023200"/>
    </source>
</evidence>
<evidence type="ECO:0000256" key="9">
    <source>
        <dbReference type="ARBA" id="ARBA00023015"/>
    </source>
</evidence>